<reference evidence="1 2" key="1">
    <citation type="submission" date="2019-06" db="EMBL/GenBank/DDBJ databases">
        <title>Sequencing the genomes of 1000 actinobacteria strains.</title>
        <authorList>
            <person name="Klenk H.-P."/>
        </authorList>
    </citation>
    <scope>NUCLEOTIDE SEQUENCE [LARGE SCALE GENOMIC DNA]</scope>
    <source>
        <strain evidence="1 2">DSM 18031</strain>
    </source>
</reference>
<evidence type="ECO:0000313" key="1">
    <source>
        <dbReference type="EMBL" id="TQM63398.1"/>
    </source>
</evidence>
<comment type="caution">
    <text evidence="1">The sequence shown here is derived from an EMBL/GenBank/DDBJ whole genome shotgun (WGS) entry which is preliminary data.</text>
</comment>
<evidence type="ECO:0000313" key="2">
    <source>
        <dbReference type="Proteomes" id="UP000318331"/>
    </source>
</evidence>
<dbReference type="Proteomes" id="UP000318331">
    <property type="component" value="Unassembled WGS sequence"/>
</dbReference>
<keyword evidence="2" id="KW-1185">Reference proteome</keyword>
<gene>
    <name evidence="1" type="ORF">FB466_1660</name>
</gene>
<dbReference type="EMBL" id="VFPN01000002">
    <property type="protein sequence ID" value="TQM63398.1"/>
    <property type="molecule type" value="Genomic_DNA"/>
</dbReference>
<dbReference type="AlphaFoldDB" id="A0A543HYK5"/>
<accession>A0A543HYK5</accession>
<proteinExistence type="predicted"/>
<organism evidence="1 2">
    <name type="scientific">Klugiella xanthotipulae</name>
    <dbReference type="NCBI Taxonomy" id="244735"/>
    <lineage>
        <taxon>Bacteria</taxon>
        <taxon>Bacillati</taxon>
        <taxon>Actinomycetota</taxon>
        <taxon>Actinomycetes</taxon>
        <taxon>Micrococcales</taxon>
        <taxon>Microbacteriaceae</taxon>
        <taxon>Klugiella</taxon>
    </lineage>
</organism>
<protein>
    <submittedName>
        <fullName evidence="1">Uncharacterized protein</fullName>
    </submittedName>
</protein>
<name>A0A543HYK5_9MICO</name>
<sequence>MKVLVITDGSERANAWRDRTDVLHVVVGSEDFPHDTLMLAERATELFREVTEILAAGEVTVVLAVGHVSPYGALAARVCAVPYVWAAPPDARSVDKRIVDHNDLSSALIPIGPEDTMLRAVAKVLPTVPVTTELRRLPRIVEVWLAVPDLGFRRMELASAGRANIHATAEWRVGGVVAWLTAPLRRVAGLLRR</sequence>
<dbReference type="RefSeq" id="WP_141917457.1">
    <property type="nucleotide sequence ID" value="NZ_BAAAYS010000011.1"/>
</dbReference>